<reference evidence="2 3" key="1">
    <citation type="submission" date="2022-05" db="EMBL/GenBank/DDBJ databases">
        <title>S8-45 Sphingomonas ultraviolaceadurans.</title>
        <authorList>
            <person name="Liu Y."/>
        </authorList>
    </citation>
    <scope>NUCLEOTIDE SEQUENCE [LARGE SCALE GENOMIC DNA]</scope>
    <source>
        <strain evidence="2 3">S8-45</strain>
    </source>
</reference>
<dbReference type="Gene3D" id="1.10.30.50">
    <property type="match status" value="1"/>
</dbReference>
<dbReference type="InterPro" id="IPR003615">
    <property type="entry name" value="HNH_nuc"/>
</dbReference>
<dbReference type="EMBL" id="CP097253">
    <property type="protein sequence ID" value="UUR09506.1"/>
    <property type="molecule type" value="Genomic_DNA"/>
</dbReference>
<evidence type="ECO:0000313" key="3">
    <source>
        <dbReference type="Proteomes" id="UP000831921"/>
    </source>
</evidence>
<evidence type="ECO:0000313" key="2">
    <source>
        <dbReference type="EMBL" id="UUR09506.1"/>
    </source>
</evidence>
<dbReference type="Proteomes" id="UP000831921">
    <property type="component" value="Chromosome"/>
</dbReference>
<proteinExistence type="predicted"/>
<name>A0ABY5N0B6_9SPHN</name>
<keyword evidence="3" id="KW-1185">Reference proteome</keyword>
<gene>
    <name evidence="2" type="ORF">M1K48_01140</name>
</gene>
<feature type="domain" description="HNH nuclease" evidence="1">
    <location>
        <begin position="88"/>
        <end position="143"/>
    </location>
</feature>
<organism evidence="2 3">
    <name type="scientific">Sphingomonas glaciei</name>
    <dbReference type="NCBI Taxonomy" id="2938948"/>
    <lineage>
        <taxon>Bacteria</taxon>
        <taxon>Pseudomonadati</taxon>
        <taxon>Pseudomonadota</taxon>
        <taxon>Alphaproteobacteria</taxon>
        <taxon>Sphingomonadales</taxon>
        <taxon>Sphingomonadaceae</taxon>
        <taxon>Sphingomonas</taxon>
    </lineage>
</organism>
<dbReference type="SMART" id="SM00507">
    <property type="entry name" value="HNHc"/>
    <property type="match status" value="1"/>
</dbReference>
<accession>A0ABY5N0B6</accession>
<dbReference type="CDD" id="cd00085">
    <property type="entry name" value="HNHc"/>
    <property type="match status" value="1"/>
</dbReference>
<sequence>MKRPGLGAIHEKILELLKGAPQGLDVHEIREHLGGTGAIGDQQHLDKRIRELRDYYHAPRRKVAGRWVYVYEGERGKAAADDGKITPRVRAEVLHRAHQRCQMCGRTVGGDGVKLQVDHKIPRTWGGATVSENLWALCEACNQGKRDYFSSFNDAEMQEIMSKESVYERIAETLRLHAPEPTPSWLLEFVANFDDFQDDWQKRLRELRYPVIGMVIPPTLRKLPSGKREAAYRLEKWVDLPANHKFLIKEHERLTKAANAKRRLSGEAK</sequence>
<dbReference type="InterPro" id="IPR002711">
    <property type="entry name" value="HNH"/>
</dbReference>
<protein>
    <submittedName>
        <fullName evidence="2">HNH endonuclease</fullName>
    </submittedName>
</protein>
<dbReference type="Pfam" id="PF01844">
    <property type="entry name" value="HNH"/>
    <property type="match status" value="1"/>
</dbReference>
<evidence type="ECO:0000259" key="1">
    <source>
        <dbReference type="SMART" id="SM00507"/>
    </source>
</evidence>
<dbReference type="RefSeq" id="WP_249505289.1">
    <property type="nucleotide sequence ID" value="NZ_CP097253.1"/>
</dbReference>
<keyword evidence="2" id="KW-0378">Hydrolase</keyword>
<dbReference type="GO" id="GO:0004519">
    <property type="term" value="F:endonuclease activity"/>
    <property type="evidence" value="ECO:0007669"/>
    <property type="project" value="UniProtKB-KW"/>
</dbReference>
<keyword evidence="2" id="KW-0540">Nuclease</keyword>
<keyword evidence="2" id="KW-0255">Endonuclease</keyword>